<dbReference type="Gene3D" id="3.30.70.330">
    <property type="match status" value="2"/>
</dbReference>
<dbReference type="PROSITE" id="PS50102">
    <property type="entry name" value="RRM"/>
    <property type="match status" value="2"/>
</dbReference>
<feature type="compositionally biased region" description="Low complexity" evidence="3">
    <location>
        <begin position="484"/>
        <end position="494"/>
    </location>
</feature>
<dbReference type="EMBL" id="CP016249">
    <property type="protein sequence ID" value="ANQ08916.1"/>
    <property type="molecule type" value="Genomic_DNA"/>
</dbReference>
<feature type="compositionally biased region" description="Basic and acidic residues" evidence="3">
    <location>
        <begin position="362"/>
        <end position="373"/>
    </location>
</feature>
<dbReference type="InterPro" id="IPR012677">
    <property type="entry name" value="Nucleotide-bd_a/b_plait_sf"/>
</dbReference>
<feature type="domain" description="RRM" evidence="4">
    <location>
        <begin position="161"/>
        <end position="236"/>
    </location>
</feature>
<evidence type="ECO:0000256" key="1">
    <source>
        <dbReference type="ARBA" id="ARBA00022884"/>
    </source>
</evidence>
<feature type="compositionally biased region" description="Low complexity" evidence="3">
    <location>
        <begin position="394"/>
        <end position="417"/>
    </location>
</feature>
<dbReference type="GeneID" id="30910370"/>
<evidence type="ECO:0000256" key="3">
    <source>
        <dbReference type="SAM" id="MobiDB-lite"/>
    </source>
</evidence>
<proteinExistence type="predicted"/>
<feature type="compositionally biased region" description="Polar residues" evidence="3">
    <location>
        <begin position="343"/>
        <end position="361"/>
    </location>
</feature>
<dbReference type="SMART" id="SM00360">
    <property type="entry name" value="RRM"/>
    <property type="match status" value="2"/>
</dbReference>
<feature type="compositionally biased region" description="Basic and acidic residues" evidence="3">
    <location>
        <begin position="510"/>
        <end position="539"/>
    </location>
</feature>
<dbReference type="KEGG" id="pcot:PCOAH_00036390"/>
<feature type="region of interest" description="Disordered" evidence="3">
    <location>
        <begin position="343"/>
        <end position="539"/>
    </location>
</feature>
<dbReference type="Pfam" id="PF00076">
    <property type="entry name" value="RRM_1"/>
    <property type="match status" value="2"/>
</dbReference>
<dbReference type="GO" id="GO:0003729">
    <property type="term" value="F:mRNA binding"/>
    <property type="evidence" value="ECO:0007669"/>
    <property type="project" value="TreeGrafter"/>
</dbReference>
<feature type="compositionally biased region" description="Basic and acidic residues" evidence="3">
    <location>
        <begin position="438"/>
        <end position="453"/>
    </location>
</feature>
<dbReference type="InterPro" id="IPR050374">
    <property type="entry name" value="RRT5_SRSF_SR"/>
</dbReference>
<dbReference type="RefSeq" id="XP_019915611.1">
    <property type="nucleotide sequence ID" value="XM_020060430.1"/>
</dbReference>
<dbReference type="SUPFAM" id="SSF54928">
    <property type="entry name" value="RNA-binding domain, RBD"/>
    <property type="match status" value="2"/>
</dbReference>
<keyword evidence="1 2" id="KW-0694">RNA-binding</keyword>
<accession>A0A1B1E1J7</accession>
<evidence type="ECO:0000313" key="6">
    <source>
        <dbReference type="Proteomes" id="UP000092716"/>
    </source>
</evidence>
<protein>
    <submittedName>
        <fullName evidence="5">RNA binding protein</fullName>
    </submittedName>
</protein>
<dbReference type="VEuPathDB" id="PlasmoDB:PCOAH_00036390"/>
<evidence type="ECO:0000259" key="4">
    <source>
        <dbReference type="PROSITE" id="PS50102"/>
    </source>
</evidence>
<dbReference type="GO" id="GO:0005737">
    <property type="term" value="C:cytoplasm"/>
    <property type="evidence" value="ECO:0007669"/>
    <property type="project" value="TreeGrafter"/>
</dbReference>
<keyword evidence="6" id="KW-1185">Reference proteome</keyword>
<dbReference type="GO" id="GO:0005634">
    <property type="term" value="C:nucleus"/>
    <property type="evidence" value="ECO:0007669"/>
    <property type="project" value="TreeGrafter"/>
</dbReference>
<dbReference type="InterPro" id="IPR000504">
    <property type="entry name" value="RRM_dom"/>
</dbReference>
<name>A0A1B1E1J7_9APIC</name>
<dbReference type="Proteomes" id="UP000092716">
    <property type="component" value="Chromosome 11"/>
</dbReference>
<reference evidence="6" key="1">
    <citation type="submission" date="2016-06" db="EMBL/GenBank/DDBJ databases">
        <title>First high quality genome sequence of Plasmodium coatneyi using continuous long reads from single molecule, real-time sequencing.</title>
        <authorList>
            <person name="Chien J.-T."/>
            <person name="Pakala S.B."/>
            <person name="Geraldo J.A."/>
            <person name="Lapp S.A."/>
            <person name="Barnwell J.W."/>
            <person name="Kissinger J.C."/>
            <person name="Galinski M.R."/>
            <person name="Humphrey J.C."/>
        </authorList>
    </citation>
    <scope>NUCLEOTIDE SEQUENCE [LARGE SCALE GENOMIC DNA]</scope>
    <source>
        <strain evidence="6">Hackeri</strain>
    </source>
</reference>
<dbReference type="AlphaFoldDB" id="A0A1B1E1J7"/>
<dbReference type="CDD" id="cd00590">
    <property type="entry name" value="RRM_SF"/>
    <property type="match status" value="1"/>
</dbReference>
<gene>
    <name evidence="5" type="ORF">PCOAH_00036390</name>
</gene>
<dbReference type="OrthoDB" id="4726at2759"/>
<organism evidence="5 6">
    <name type="scientific">Plasmodium coatneyi</name>
    <dbReference type="NCBI Taxonomy" id="208452"/>
    <lineage>
        <taxon>Eukaryota</taxon>
        <taxon>Sar</taxon>
        <taxon>Alveolata</taxon>
        <taxon>Apicomplexa</taxon>
        <taxon>Aconoidasida</taxon>
        <taxon>Haemosporida</taxon>
        <taxon>Plasmodiidae</taxon>
        <taxon>Plasmodium</taxon>
    </lineage>
</organism>
<feature type="compositionally biased region" description="Basic residues" evidence="3">
    <location>
        <begin position="418"/>
        <end position="437"/>
    </location>
</feature>
<sequence length="539" mass="60798">MSLNFSIANVVYVKNLSTDVTEKDIKEKFESCDEIIGVVFKNFPGKNQKYCQIEFKSSEGITKASRLNGELLLNVPMVVTVIEPISHNPPFSDPAIGNNETDKNLATSLDARTGALVNTATAQALQNILLQQQLLSEQKKGLVDFQNSLNEKNNKFDVFSKIIYMENVPPNCSEDDIKALFKNVGTTTSYKLHYNEQKKVHTAFVEFTNEEHAKAALHLNGTKIGTNEIIIRDACSLINERDNLKNNFSFYSNGTSVTNTKGDVSDPPPVKKPPVVNEKVEKVLALREKLSQKLFALYNSSAAVANNLAQVNPQLTGVPAEGVPGVTAGITVGVNRAATSTISAVPNTEQPKTVAESNNVSEAKEKKKAKEEGENTDEDATQDKVRKGKKSRSGKYSSSESSSSSRSSSYTSSSSRSSYRRHGSKTKSRRKRSHKRRSSDTRKRDKYDSRSRSNDSSSSYESHKRSRYRDRESEIRRTRKRYHSSSVSCSNSSDSPRRRRKRSTSNKPWWVKESEKMEMRQRLKERQRREMAYRERYRR</sequence>
<evidence type="ECO:0000313" key="5">
    <source>
        <dbReference type="EMBL" id="ANQ08916.1"/>
    </source>
</evidence>
<evidence type="ECO:0000256" key="2">
    <source>
        <dbReference type="PROSITE-ProRule" id="PRU00176"/>
    </source>
</evidence>
<dbReference type="InterPro" id="IPR035979">
    <property type="entry name" value="RBD_domain_sf"/>
</dbReference>
<dbReference type="PANTHER" id="PTHR23003">
    <property type="entry name" value="RNA RECOGNITION MOTIF RRM DOMAIN CONTAINING PROTEIN"/>
    <property type="match status" value="1"/>
</dbReference>
<feature type="domain" description="RRM" evidence="4">
    <location>
        <begin position="9"/>
        <end position="84"/>
    </location>
</feature>